<name>A0ABS3XS80_9ACTN</name>
<dbReference type="Proteomes" id="UP000721954">
    <property type="component" value="Unassembled WGS sequence"/>
</dbReference>
<dbReference type="EMBL" id="JAFFZM010000003">
    <property type="protein sequence ID" value="MBO8198245.1"/>
    <property type="molecule type" value="Genomic_DNA"/>
</dbReference>
<sequence length="94" mass="9893">MTAPAHLTSDRSRNRPAPGATRSDATRSESVPSDGRRSDAAQTRLPWWALLLPVLGFVLLLILLVGGGQADAAQRAADSPLLSLLAHLWGSLVG</sequence>
<protein>
    <submittedName>
        <fullName evidence="3">Uncharacterized protein</fullName>
    </submittedName>
</protein>
<proteinExistence type="predicted"/>
<feature type="region of interest" description="Disordered" evidence="1">
    <location>
        <begin position="1"/>
        <end position="39"/>
    </location>
</feature>
<comment type="caution">
    <text evidence="3">The sequence shown here is derived from an EMBL/GenBank/DDBJ whole genome shotgun (WGS) entry which is preliminary data.</text>
</comment>
<evidence type="ECO:0000256" key="1">
    <source>
        <dbReference type="SAM" id="MobiDB-lite"/>
    </source>
</evidence>
<evidence type="ECO:0000256" key="2">
    <source>
        <dbReference type="SAM" id="Phobius"/>
    </source>
</evidence>
<evidence type="ECO:0000313" key="4">
    <source>
        <dbReference type="Proteomes" id="UP000721954"/>
    </source>
</evidence>
<keyword evidence="2" id="KW-1133">Transmembrane helix</keyword>
<evidence type="ECO:0000313" key="3">
    <source>
        <dbReference type="EMBL" id="MBO8198245.1"/>
    </source>
</evidence>
<feature type="transmembrane region" description="Helical" evidence="2">
    <location>
        <begin position="45"/>
        <end position="65"/>
    </location>
</feature>
<keyword evidence="2" id="KW-0472">Membrane</keyword>
<gene>
    <name evidence="3" type="ORF">JW613_07995</name>
</gene>
<keyword evidence="4" id="KW-1185">Reference proteome</keyword>
<accession>A0ABS3XS80</accession>
<organism evidence="3 4">
    <name type="scientific">Streptomyces smyrnaeus</name>
    <dbReference type="NCBI Taxonomy" id="1387713"/>
    <lineage>
        <taxon>Bacteria</taxon>
        <taxon>Bacillati</taxon>
        <taxon>Actinomycetota</taxon>
        <taxon>Actinomycetes</taxon>
        <taxon>Kitasatosporales</taxon>
        <taxon>Streptomycetaceae</taxon>
        <taxon>Streptomyces</taxon>
    </lineage>
</organism>
<reference evidence="3 4" key="1">
    <citation type="submission" date="2021-02" db="EMBL/GenBank/DDBJ databases">
        <title>Streptomyces spirodelae sp. nov., isolated from duckweed.</title>
        <authorList>
            <person name="Saimee Y."/>
            <person name="Duangmal K."/>
        </authorList>
    </citation>
    <scope>NUCLEOTIDE SEQUENCE [LARGE SCALE GENOMIC DNA]</scope>
    <source>
        <strain evidence="3 4">DSM 42105</strain>
    </source>
</reference>
<keyword evidence="2" id="KW-0812">Transmembrane</keyword>